<feature type="domain" description="EamA" evidence="2">
    <location>
        <begin position="146"/>
        <end position="286"/>
    </location>
</feature>
<evidence type="ECO:0000313" key="3">
    <source>
        <dbReference type="EMBL" id="GEO06844.1"/>
    </source>
</evidence>
<feature type="transmembrane region" description="Helical" evidence="1">
    <location>
        <begin position="270"/>
        <end position="291"/>
    </location>
</feature>
<dbReference type="GO" id="GO:0016020">
    <property type="term" value="C:membrane"/>
    <property type="evidence" value="ECO:0007669"/>
    <property type="project" value="InterPro"/>
</dbReference>
<feature type="transmembrane region" description="Helical" evidence="1">
    <location>
        <begin position="144"/>
        <end position="164"/>
    </location>
</feature>
<evidence type="ECO:0000313" key="4">
    <source>
        <dbReference type="Proteomes" id="UP000321532"/>
    </source>
</evidence>
<feature type="transmembrane region" description="Helical" evidence="1">
    <location>
        <begin position="209"/>
        <end position="231"/>
    </location>
</feature>
<feature type="transmembrane region" description="Helical" evidence="1">
    <location>
        <begin position="12"/>
        <end position="32"/>
    </location>
</feature>
<feature type="transmembrane region" description="Helical" evidence="1">
    <location>
        <begin position="67"/>
        <end position="86"/>
    </location>
</feature>
<dbReference type="InterPro" id="IPR000620">
    <property type="entry name" value="EamA_dom"/>
</dbReference>
<dbReference type="RefSeq" id="WP_146903744.1">
    <property type="nucleotide sequence ID" value="NZ_BJYS01000045.1"/>
</dbReference>
<keyword evidence="1" id="KW-1133">Transmembrane helix</keyword>
<proteinExistence type="predicted"/>
<evidence type="ECO:0000256" key="1">
    <source>
        <dbReference type="SAM" id="Phobius"/>
    </source>
</evidence>
<dbReference type="PANTHER" id="PTHR22911:SF79">
    <property type="entry name" value="MOBA-LIKE NTP TRANSFERASE DOMAIN-CONTAINING PROTEIN"/>
    <property type="match status" value="1"/>
</dbReference>
<feature type="transmembrane region" description="Helical" evidence="1">
    <location>
        <begin position="92"/>
        <end position="109"/>
    </location>
</feature>
<organism evidence="3 4">
    <name type="scientific">Adhaeribacter aerolatus</name>
    <dbReference type="NCBI Taxonomy" id="670289"/>
    <lineage>
        <taxon>Bacteria</taxon>
        <taxon>Pseudomonadati</taxon>
        <taxon>Bacteroidota</taxon>
        <taxon>Cytophagia</taxon>
        <taxon>Cytophagales</taxon>
        <taxon>Hymenobacteraceae</taxon>
        <taxon>Adhaeribacter</taxon>
    </lineage>
</organism>
<evidence type="ECO:0000259" key="2">
    <source>
        <dbReference type="Pfam" id="PF00892"/>
    </source>
</evidence>
<feature type="transmembrane region" description="Helical" evidence="1">
    <location>
        <begin position="176"/>
        <end position="197"/>
    </location>
</feature>
<sequence>MKESVSFKNYLELHFIVFLWGFTAILGKLISIPAVELVFVRTLLAASALALIIYFRKISFNVGRKALIRILGVGFIISAHWILFFASARVSSVAICLAGMSTISLWTAILEPIFTQKKIQAHEIFMALLIILGLYLIFRFEFDHVLGIVMAVVSALLSAVFSIVNVRLVKTYRPAIISCYEMVGACLATALFFPVYARWFTDTGQVNLALTWLDVLWLLILAIVCTVYPFTASVRLMKKISAFTVNLSINLEPVYGILFAYFIFKDSEKMSGGFYLGAVIILFSVFSHSLIERYLNRRYKLKGAPATPDTQPGTLVP</sequence>
<feature type="transmembrane region" description="Helical" evidence="1">
    <location>
        <begin position="243"/>
        <end position="264"/>
    </location>
</feature>
<keyword evidence="4" id="KW-1185">Reference proteome</keyword>
<feature type="domain" description="EamA" evidence="2">
    <location>
        <begin position="17"/>
        <end position="138"/>
    </location>
</feature>
<dbReference type="AlphaFoldDB" id="A0A512B4E2"/>
<name>A0A512B4E2_9BACT</name>
<dbReference type="Pfam" id="PF00892">
    <property type="entry name" value="EamA"/>
    <property type="match status" value="2"/>
</dbReference>
<feature type="transmembrane region" description="Helical" evidence="1">
    <location>
        <begin position="121"/>
        <end position="138"/>
    </location>
</feature>
<protein>
    <submittedName>
        <fullName evidence="3">Permease</fullName>
    </submittedName>
</protein>
<dbReference type="EMBL" id="BJYS01000045">
    <property type="protein sequence ID" value="GEO06844.1"/>
    <property type="molecule type" value="Genomic_DNA"/>
</dbReference>
<dbReference type="SUPFAM" id="SSF103481">
    <property type="entry name" value="Multidrug resistance efflux transporter EmrE"/>
    <property type="match status" value="2"/>
</dbReference>
<dbReference type="InterPro" id="IPR037185">
    <property type="entry name" value="EmrE-like"/>
</dbReference>
<dbReference type="OrthoDB" id="9150437at2"/>
<feature type="transmembrane region" description="Helical" evidence="1">
    <location>
        <begin position="38"/>
        <end position="55"/>
    </location>
</feature>
<comment type="caution">
    <text evidence="3">The sequence shown here is derived from an EMBL/GenBank/DDBJ whole genome shotgun (WGS) entry which is preliminary data.</text>
</comment>
<accession>A0A512B4E2</accession>
<reference evidence="3 4" key="1">
    <citation type="submission" date="2019-07" db="EMBL/GenBank/DDBJ databases">
        <title>Whole genome shotgun sequence of Adhaeribacter aerolatus NBRC 106133.</title>
        <authorList>
            <person name="Hosoyama A."/>
            <person name="Uohara A."/>
            <person name="Ohji S."/>
            <person name="Ichikawa N."/>
        </authorList>
    </citation>
    <scope>NUCLEOTIDE SEQUENCE [LARGE SCALE GENOMIC DNA]</scope>
    <source>
        <strain evidence="3 4">NBRC 106133</strain>
    </source>
</reference>
<keyword evidence="1" id="KW-0472">Membrane</keyword>
<dbReference type="Proteomes" id="UP000321532">
    <property type="component" value="Unassembled WGS sequence"/>
</dbReference>
<dbReference type="PANTHER" id="PTHR22911">
    <property type="entry name" value="ACYL-MALONYL CONDENSING ENZYME-RELATED"/>
    <property type="match status" value="1"/>
</dbReference>
<keyword evidence="1" id="KW-0812">Transmembrane</keyword>
<gene>
    <name evidence="3" type="ORF">AAE02nite_45080</name>
</gene>